<evidence type="ECO:0000313" key="2">
    <source>
        <dbReference type="EMBL" id="CAA3013821.1"/>
    </source>
</evidence>
<dbReference type="AlphaFoldDB" id="A0A8S0U7T9"/>
<proteinExistence type="predicted"/>
<keyword evidence="3" id="KW-1185">Reference proteome</keyword>
<dbReference type="OrthoDB" id="772197at2759"/>
<protein>
    <submittedName>
        <fullName evidence="2">DUF1666 domain-containing</fullName>
    </submittedName>
</protein>
<evidence type="ECO:0000256" key="1">
    <source>
        <dbReference type="SAM" id="MobiDB-lite"/>
    </source>
</evidence>
<reference evidence="2 3" key="1">
    <citation type="submission" date="2019-12" db="EMBL/GenBank/DDBJ databases">
        <authorList>
            <person name="Alioto T."/>
            <person name="Alioto T."/>
            <person name="Gomez Garrido J."/>
        </authorList>
    </citation>
    <scope>NUCLEOTIDE SEQUENCE [LARGE SCALE GENOMIC DNA]</scope>
</reference>
<feature type="compositionally biased region" description="Low complexity" evidence="1">
    <location>
        <begin position="377"/>
        <end position="392"/>
    </location>
</feature>
<dbReference type="PANTHER" id="PTHR46741">
    <property type="entry name" value="OS09G0413600 PROTEIN"/>
    <property type="match status" value="1"/>
</dbReference>
<dbReference type="Gramene" id="OE9A110083T6">
    <property type="protein sequence ID" value="OE9A110083C6"/>
    <property type="gene ID" value="OE9A110083"/>
</dbReference>
<name>A0A8S0U7T9_OLEEU</name>
<dbReference type="Pfam" id="PF07891">
    <property type="entry name" value="DUF1666"/>
    <property type="match status" value="1"/>
</dbReference>
<feature type="region of interest" description="Disordered" evidence="1">
    <location>
        <begin position="363"/>
        <end position="396"/>
    </location>
</feature>
<dbReference type="InterPro" id="IPR012870">
    <property type="entry name" value="DUF1666"/>
</dbReference>
<gene>
    <name evidence="2" type="ORF">OLEA9_A110083</name>
</gene>
<dbReference type="PANTHER" id="PTHR46741:SF2">
    <property type="entry name" value="RIBOSOMAL PROTEIN L34AE"/>
    <property type="match status" value="1"/>
</dbReference>
<dbReference type="Proteomes" id="UP000594638">
    <property type="component" value="Unassembled WGS sequence"/>
</dbReference>
<accession>A0A8S0U7T9</accession>
<organism evidence="2 3">
    <name type="scientific">Olea europaea subsp. europaea</name>
    <dbReference type="NCBI Taxonomy" id="158383"/>
    <lineage>
        <taxon>Eukaryota</taxon>
        <taxon>Viridiplantae</taxon>
        <taxon>Streptophyta</taxon>
        <taxon>Embryophyta</taxon>
        <taxon>Tracheophyta</taxon>
        <taxon>Spermatophyta</taxon>
        <taxon>Magnoliopsida</taxon>
        <taxon>eudicotyledons</taxon>
        <taxon>Gunneridae</taxon>
        <taxon>Pentapetalae</taxon>
        <taxon>asterids</taxon>
        <taxon>lamiids</taxon>
        <taxon>Lamiales</taxon>
        <taxon>Oleaceae</taxon>
        <taxon>Oleeae</taxon>
        <taxon>Olea</taxon>
    </lineage>
</organism>
<sequence length="779" mass="90940">MFSLLFSFLNMGSSVIQFLCQKLLSFLHALFSLISTVIFRFIFLNNLFYEIHFCTNFTYQVLFAYRLKKDGDSLKGNLDYSEVMSGETNVKGINFVVETEQSEKDIAEFTGFENDVEEEKSVSFLNFKFPSFEEFSRSKKQTGNLFNSELVPFTNTEFIPGSSSSSAFVDEQANFKVKENTCKDRNPDCYENEEETIVVNECLLEKTSEKFDNVTDDILVDEKENVVDERIKFSEEEEQLVNEENNSGSNHGFLDEGQFCSEKTDSESSSFEQLRSVMTSSVDSYNEGFLSDGEFGFDASMDTDGEKESLDSEGELSDMEENQELSNEFYDEDSDVMEELRLLEEDTLTSDFLSENDFNVDLDKKNKGQSMHKNGADNSQHQKSKDSSSSNSEDANKLEPLWEHQELIEQLKMELKKVRGTGLPTILEESESPKIMDDLKPWKIDERFQLEDCIDELHKFYKCYRERMRKLDILNYQKMYAIGFLQLKDPLQSVSRHKPSPSTLKSIFPPNLSLFKHGNRDNDPMKNFIKELQGDVEVVYVGQMCLSWEFLHWQYEKALDLWDSDPRGIHQYNEVAGEFQQFQVLMQRFIEDEPFQGPRVENYIKSRCVLRNLLQVPVIKVDSLKDKKKARKKDTDEYIITSDMLVEIVEESIRIFWRFVRADKSCTSASAKEKPELHNPEDLELLMEVRKSLQKKERKLKDILRSENCILRRIRRCRDDDSDQVLYFFAQVDMKLVSRVLNMSRISRDQLIWCINKLTRISFASRKIYMETSFLLFPC</sequence>
<feature type="region of interest" description="Disordered" evidence="1">
    <location>
        <begin position="295"/>
        <end position="322"/>
    </location>
</feature>
<comment type="caution">
    <text evidence="2">The sequence shown here is derived from an EMBL/GenBank/DDBJ whole genome shotgun (WGS) entry which is preliminary data.</text>
</comment>
<dbReference type="EMBL" id="CACTIH010007454">
    <property type="protein sequence ID" value="CAA3013821.1"/>
    <property type="molecule type" value="Genomic_DNA"/>
</dbReference>
<evidence type="ECO:0000313" key="3">
    <source>
        <dbReference type="Proteomes" id="UP000594638"/>
    </source>
</evidence>
<feature type="compositionally biased region" description="Acidic residues" evidence="1">
    <location>
        <begin position="311"/>
        <end position="322"/>
    </location>
</feature>
<feature type="region of interest" description="Disordered" evidence="1">
    <location>
        <begin position="237"/>
        <end position="266"/>
    </location>
</feature>